<gene>
    <name evidence="2" type="ORF">H5410_030065</name>
</gene>
<accession>A0A9J5YFU3</accession>
<evidence type="ECO:0000313" key="2">
    <source>
        <dbReference type="EMBL" id="KAG5598695.1"/>
    </source>
</evidence>
<feature type="signal peptide" evidence="1">
    <location>
        <begin position="1"/>
        <end position="28"/>
    </location>
</feature>
<evidence type="ECO:0008006" key="4">
    <source>
        <dbReference type="Google" id="ProtNLM"/>
    </source>
</evidence>
<name>A0A9J5YFU3_SOLCO</name>
<feature type="chain" id="PRO_5039912986" description="Secreted protein" evidence="1">
    <location>
        <begin position="29"/>
        <end position="65"/>
    </location>
</feature>
<protein>
    <recommendedName>
        <fullName evidence="4">Secreted protein</fullName>
    </recommendedName>
</protein>
<evidence type="ECO:0000313" key="3">
    <source>
        <dbReference type="Proteomes" id="UP000824120"/>
    </source>
</evidence>
<dbReference type="AlphaFoldDB" id="A0A9J5YFU3"/>
<keyword evidence="1" id="KW-0732">Signal</keyword>
<sequence length="65" mass="7159">MGMFRDGPHSDFLGLLFVFCFCGGRIVALSSSSSQLATPRKVEKCENTGLRRNTGVRKQEIHGKS</sequence>
<evidence type="ECO:0000256" key="1">
    <source>
        <dbReference type="SAM" id="SignalP"/>
    </source>
</evidence>
<dbReference type="EMBL" id="JACXVP010000006">
    <property type="protein sequence ID" value="KAG5598695.1"/>
    <property type="molecule type" value="Genomic_DNA"/>
</dbReference>
<comment type="caution">
    <text evidence="2">The sequence shown here is derived from an EMBL/GenBank/DDBJ whole genome shotgun (WGS) entry which is preliminary data.</text>
</comment>
<organism evidence="2 3">
    <name type="scientific">Solanum commersonii</name>
    <name type="common">Commerson's wild potato</name>
    <name type="synonym">Commerson's nightshade</name>
    <dbReference type="NCBI Taxonomy" id="4109"/>
    <lineage>
        <taxon>Eukaryota</taxon>
        <taxon>Viridiplantae</taxon>
        <taxon>Streptophyta</taxon>
        <taxon>Embryophyta</taxon>
        <taxon>Tracheophyta</taxon>
        <taxon>Spermatophyta</taxon>
        <taxon>Magnoliopsida</taxon>
        <taxon>eudicotyledons</taxon>
        <taxon>Gunneridae</taxon>
        <taxon>Pentapetalae</taxon>
        <taxon>asterids</taxon>
        <taxon>lamiids</taxon>
        <taxon>Solanales</taxon>
        <taxon>Solanaceae</taxon>
        <taxon>Solanoideae</taxon>
        <taxon>Solaneae</taxon>
        <taxon>Solanum</taxon>
    </lineage>
</organism>
<dbReference type="Proteomes" id="UP000824120">
    <property type="component" value="Chromosome 6"/>
</dbReference>
<proteinExistence type="predicted"/>
<keyword evidence="3" id="KW-1185">Reference proteome</keyword>
<reference evidence="2 3" key="1">
    <citation type="submission" date="2020-09" db="EMBL/GenBank/DDBJ databases">
        <title>De no assembly of potato wild relative species, Solanum commersonii.</title>
        <authorList>
            <person name="Cho K."/>
        </authorList>
    </citation>
    <scope>NUCLEOTIDE SEQUENCE [LARGE SCALE GENOMIC DNA]</scope>
    <source>
        <strain evidence="2">LZ3.2</strain>
        <tissue evidence="2">Leaf</tissue>
    </source>
</reference>